<organism evidence="4 5">
    <name type="scientific">Mycobacterium servetii</name>
    <dbReference type="NCBI Taxonomy" id="3237418"/>
    <lineage>
        <taxon>Bacteria</taxon>
        <taxon>Bacillati</taxon>
        <taxon>Actinomycetota</taxon>
        <taxon>Actinomycetes</taxon>
        <taxon>Mycobacteriales</taxon>
        <taxon>Mycobacteriaceae</taxon>
        <taxon>Mycobacterium</taxon>
    </lineage>
</organism>
<evidence type="ECO:0000313" key="4">
    <source>
        <dbReference type="EMBL" id="MEY8017797.1"/>
    </source>
</evidence>
<dbReference type="Gene3D" id="3.40.1620.10">
    <property type="entry name" value="YefM-like domain"/>
    <property type="match status" value="1"/>
</dbReference>
<comment type="similarity">
    <text evidence="1 3">Belongs to the phD/YefM antitoxin family.</text>
</comment>
<name>A0ABV4C767_9MYCO</name>
<evidence type="ECO:0000256" key="1">
    <source>
        <dbReference type="ARBA" id="ARBA00009981"/>
    </source>
</evidence>
<dbReference type="Proteomes" id="UP001564760">
    <property type="component" value="Unassembled WGS sequence"/>
</dbReference>
<keyword evidence="5" id="KW-1185">Reference proteome</keyword>
<dbReference type="RefSeq" id="WP_369740136.1">
    <property type="nucleotide sequence ID" value="NZ_JBGEDP010000001.1"/>
</dbReference>
<dbReference type="EMBL" id="JBGEDP010000001">
    <property type="protein sequence ID" value="MEY8017797.1"/>
    <property type="molecule type" value="Genomic_DNA"/>
</dbReference>
<gene>
    <name evidence="4" type="ORF">AB8998_23915</name>
</gene>
<reference evidence="4 5" key="1">
    <citation type="submission" date="2024-08" db="EMBL/GenBank/DDBJ databases">
        <title>Mycobacterium servetensis sp. nov., a novel rapid-growing mycobacterial species recovered from a human patient in Zaragoza, Spain.</title>
        <authorList>
            <person name="Tristancho-Baro A.I."/>
            <person name="Buenestado-Serrano S."/>
            <person name="Garcia De Viedma D."/>
            <person name="Milagro-Beamonte A."/>
            <person name="Burillo N."/>
            <person name="Sanz S."/>
            <person name="Lopez-Calleja A.I."/>
            <person name="Penas-Utrilla D."/>
            <person name="Guardingo M."/>
            <person name="Garcia M.J."/>
            <person name="Vinuelas-Bayon J."/>
        </authorList>
    </citation>
    <scope>NUCLEOTIDE SEQUENCE [LARGE SCALE GENOMIC DNA]</scope>
    <source>
        <strain evidence="5">HUMS_12744610</strain>
    </source>
</reference>
<dbReference type="NCBIfam" id="TIGR01552">
    <property type="entry name" value="phd_fam"/>
    <property type="match status" value="1"/>
</dbReference>
<dbReference type="Pfam" id="PF02604">
    <property type="entry name" value="PhdYeFM_antitox"/>
    <property type="match status" value="1"/>
</dbReference>
<dbReference type="PANTHER" id="PTHR33713:SF10">
    <property type="entry name" value="ANTITOXIN YAFN"/>
    <property type="match status" value="1"/>
</dbReference>
<comment type="caution">
    <text evidence="4">The sequence shown here is derived from an EMBL/GenBank/DDBJ whole genome shotgun (WGS) entry which is preliminary data.</text>
</comment>
<evidence type="ECO:0000256" key="3">
    <source>
        <dbReference type="RuleBase" id="RU362080"/>
    </source>
</evidence>
<dbReference type="InterPro" id="IPR036165">
    <property type="entry name" value="YefM-like_sf"/>
</dbReference>
<evidence type="ECO:0000256" key="2">
    <source>
        <dbReference type="ARBA" id="ARBA00022649"/>
    </source>
</evidence>
<sequence length="99" mass="10822">MTIAATPVPLSEAKARLSELARRVRQQHERITLTRNGEAEAVLLSVDDLEGMEMTLEILGDADTVARITESLAALRRGERGADLATVRQDLARRRVTGA</sequence>
<accession>A0ABV4C767</accession>
<protein>
    <recommendedName>
        <fullName evidence="3">Antitoxin</fullName>
    </recommendedName>
</protein>
<comment type="function">
    <text evidence="3">Antitoxin component of a type II toxin-antitoxin (TA) system.</text>
</comment>
<proteinExistence type="inferred from homology"/>
<keyword evidence="2" id="KW-1277">Toxin-antitoxin system</keyword>
<dbReference type="PANTHER" id="PTHR33713">
    <property type="entry name" value="ANTITOXIN YAFN-RELATED"/>
    <property type="match status" value="1"/>
</dbReference>
<dbReference type="InterPro" id="IPR051405">
    <property type="entry name" value="phD/YefM_antitoxin"/>
</dbReference>
<dbReference type="InterPro" id="IPR006442">
    <property type="entry name" value="Antitoxin_Phd/YefM"/>
</dbReference>
<dbReference type="SUPFAM" id="SSF143120">
    <property type="entry name" value="YefM-like"/>
    <property type="match status" value="1"/>
</dbReference>
<evidence type="ECO:0000313" key="5">
    <source>
        <dbReference type="Proteomes" id="UP001564760"/>
    </source>
</evidence>